<gene>
    <name evidence="2" type="ORF">N780_14570</name>
</gene>
<reference evidence="2 3" key="1">
    <citation type="submission" date="2013-08" db="EMBL/GenBank/DDBJ databases">
        <title>Genome of Pontibacillus chungwhensis.</title>
        <authorList>
            <person name="Wang Q."/>
            <person name="Wang G."/>
        </authorList>
    </citation>
    <scope>NUCLEOTIDE SEQUENCE [LARGE SCALE GENOMIC DNA]</scope>
    <source>
        <strain evidence="2 3">BH030062</strain>
    </source>
</reference>
<keyword evidence="3" id="KW-1185">Reference proteome</keyword>
<dbReference type="InterPro" id="IPR014957">
    <property type="entry name" value="IDEAL_dom"/>
</dbReference>
<evidence type="ECO:0000313" key="2">
    <source>
        <dbReference type="EMBL" id="KGP92604.1"/>
    </source>
</evidence>
<dbReference type="Pfam" id="PF08858">
    <property type="entry name" value="IDEAL"/>
    <property type="match status" value="1"/>
</dbReference>
<evidence type="ECO:0000259" key="1">
    <source>
        <dbReference type="SMART" id="SM00914"/>
    </source>
</evidence>
<proteinExistence type="predicted"/>
<dbReference type="InterPro" id="IPR027393">
    <property type="entry name" value="Virus_scaffolding_prot_C"/>
</dbReference>
<dbReference type="EMBL" id="AVBG01000002">
    <property type="protein sequence ID" value="KGP92604.1"/>
    <property type="molecule type" value="Genomic_DNA"/>
</dbReference>
<dbReference type="OrthoDB" id="2930704at2"/>
<organism evidence="2 3">
    <name type="scientific">Pontibacillus chungwhensis BH030062</name>
    <dbReference type="NCBI Taxonomy" id="1385513"/>
    <lineage>
        <taxon>Bacteria</taxon>
        <taxon>Bacillati</taxon>
        <taxon>Bacillota</taxon>
        <taxon>Bacilli</taxon>
        <taxon>Bacillales</taxon>
        <taxon>Bacillaceae</taxon>
        <taxon>Pontibacillus</taxon>
    </lineage>
</organism>
<sequence length="155" mass="18366">MLSIKTLKPFYVKQETRNIRIMLAYQYFTIHIDGDVYQFVPVEGREIVVNRKTKRIENEKDILVFQKGKHMIQISIAELLDIPEFLTHVHSIAHRYLTKQLPVTLEKSGDVIYELERQNAMRLIDQAIDHNDKEAFLELCDYMNENFTVSHETQK</sequence>
<protein>
    <recommendedName>
        <fullName evidence="1">IDEAL domain-containing protein</fullName>
    </recommendedName>
</protein>
<dbReference type="SMART" id="SM00914">
    <property type="entry name" value="IDEAL"/>
    <property type="match status" value="1"/>
</dbReference>
<feature type="domain" description="IDEAL" evidence="1">
    <location>
        <begin position="111"/>
        <end position="143"/>
    </location>
</feature>
<dbReference type="RefSeq" id="WP_036780330.1">
    <property type="nucleotide sequence ID" value="NZ_AVBG01000002.1"/>
</dbReference>
<dbReference type="eggNOG" id="ENOG5032URS">
    <property type="taxonomic scope" value="Bacteria"/>
</dbReference>
<name>A0A0A2UXD5_9BACI</name>
<comment type="caution">
    <text evidence="2">The sequence shown here is derived from an EMBL/GenBank/DDBJ whole genome shotgun (WGS) entry which is preliminary data.</text>
</comment>
<evidence type="ECO:0000313" key="3">
    <source>
        <dbReference type="Proteomes" id="UP000030153"/>
    </source>
</evidence>
<dbReference type="Gene3D" id="4.10.810.10">
    <property type="entry name" value="Virus Scaffolding Protein, Chain A"/>
    <property type="match status" value="1"/>
</dbReference>
<accession>A0A0A2UXD5</accession>
<dbReference type="Proteomes" id="UP000030153">
    <property type="component" value="Unassembled WGS sequence"/>
</dbReference>
<dbReference type="AlphaFoldDB" id="A0A0A2UXD5"/>